<dbReference type="eggNOG" id="arCOG02488">
    <property type="taxonomic scope" value="Archaea"/>
</dbReference>
<dbReference type="Proteomes" id="UP000008680">
    <property type="component" value="Chromosome"/>
</dbReference>
<dbReference type="InterPro" id="IPR008964">
    <property type="entry name" value="Invasin/intimin_cell_adhesion"/>
</dbReference>
<name>D3E405_METRM</name>
<dbReference type="InterPro" id="IPR013783">
    <property type="entry name" value="Ig-like_fold"/>
</dbReference>
<accession>D3E405</accession>
<dbReference type="KEGG" id="mru:mru_1416"/>
<dbReference type="EMBL" id="CP001719">
    <property type="protein sequence ID" value="ADC47266.1"/>
    <property type="molecule type" value="Genomic_DNA"/>
</dbReference>
<evidence type="ECO:0000313" key="2">
    <source>
        <dbReference type="Proteomes" id="UP000008680"/>
    </source>
</evidence>
<sequence>MFAIVSLSAVSASDDFSSSLADDSDSDILAIDDIAQKDSSHKLMDEEDISVEFEIDDGDDDTSYDSYYDDSPGDDWSNYEDYDPELISEDAILTKIEVLNVPSHYGDDNISFRLIDLNTGLPIPDVNLGLQDSYDYDVYSFFTDEDGVVVYPIPVKVGDFSIVIGFYEDMMVVNELDDMVCNFTKLNVSIPTVPASIKITKTGTYYNDTVLKVSLVSSVKEVLSNQKINLTFSNGKKATVKTNSKGIANYALKFAPGNYSVTAALVSDGIVEANKSSLKNIKIIKAPGTLSPTALSTTYASGKYFQIKLTNSKTKKAIGGVKLNLKVYTGKKYKTVTVTTGSNGIAKFSASTLSVGTHKVIVTVKDTKYVSASSKTSSIKISKASRAISAPKVTAKYKSSSTFKVTVKNKASKKILSGVQVSLKVYTGKKFKTYNVKTNSKGVASFNTKSLTKANHKVIVNIKASANYNAASATSYINIK</sequence>
<dbReference type="RefSeq" id="WP_012956215.1">
    <property type="nucleotide sequence ID" value="NC_013790.1"/>
</dbReference>
<organism evidence="1 2">
    <name type="scientific">Methanobrevibacter ruminantium (strain ATCC 35063 / DSM 1093 / JCM 13430 / OCM 146 / M1)</name>
    <name type="common">Methanobacterium ruminantium</name>
    <dbReference type="NCBI Taxonomy" id="634498"/>
    <lineage>
        <taxon>Archaea</taxon>
        <taxon>Methanobacteriati</taxon>
        <taxon>Methanobacteriota</taxon>
        <taxon>Methanomada group</taxon>
        <taxon>Methanobacteria</taxon>
        <taxon>Methanobacteriales</taxon>
        <taxon>Methanobacteriaceae</taxon>
        <taxon>Methanobrevibacter</taxon>
    </lineage>
</organism>
<evidence type="ECO:0008006" key="3">
    <source>
        <dbReference type="Google" id="ProtNLM"/>
    </source>
</evidence>
<dbReference type="PATRIC" id="fig|634498.28.peg.1420"/>
<gene>
    <name evidence="1" type="ordered locus">mru_1416</name>
</gene>
<dbReference type="SUPFAM" id="SSF49373">
    <property type="entry name" value="Invasin/intimin cell-adhesion fragments"/>
    <property type="match status" value="1"/>
</dbReference>
<dbReference type="HOGENOM" id="CLU_568177_0_0_2"/>
<dbReference type="AlphaFoldDB" id="D3E405"/>
<keyword evidence="2" id="KW-1185">Reference proteome</keyword>
<proteinExistence type="predicted"/>
<dbReference type="GeneID" id="8771067"/>
<dbReference type="Gene3D" id="2.60.40.10">
    <property type="entry name" value="Immunoglobulins"/>
    <property type="match status" value="2"/>
</dbReference>
<evidence type="ECO:0000313" key="1">
    <source>
        <dbReference type="EMBL" id="ADC47266.1"/>
    </source>
</evidence>
<protein>
    <recommendedName>
        <fullName evidence="3">Adhesin-like protein</fullName>
    </recommendedName>
</protein>
<reference evidence="1 2" key="1">
    <citation type="journal article" date="2010" name="PLoS ONE">
        <title>The genome sequence of the rumen methanogen Methanobrevibacter ruminantium reveals new possibilities for controlling ruminant methane emissions.</title>
        <authorList>
            <person name="Leahy S.C."/>
            <person name="Kelly W.J."/>
            <person name="Altermann E."/>
            <person name="Ronimus R.S."/>
            <person name="Yeoman C.J."/>
            <person name="Pacheco D.M."/>
            <person name="Li D."/>
            <person name="Kong Z."/>
            <person name="McTavish S."/>
            <person name="Sang C."/>
            <person name="Lambie S.C."/>
            <person name="Janssen P.H."/>
            <person name="Dey D."/>
            <person name="Attwood G.T."/>
        </authorList>
    </citation>
    <scope>NUCLEOTIDE SEQUENCE [LARGE SCALE GENOMIC DNA]</scope>
    <source>
        <strain evidence="2">ATCC 35063 / DSM 1093 / JCM 13430 / OCM 146 / M1</strain>
    </source>
</reference>